<reference evidence="4 5" key="1">
    <citation type="submission" date="2020-03" db="EMBL/GenBank/DDBJ databases">
        <title>Bradyrhizobium diversity isolated from nodules of Indigofera sp.</title>
        <authorList>
            <person name="Klepa M."/>
            <person name="Helene L."/>
            <person name="Hungria M."/>
        </authorList>
    </citation>
    <scope>NUCLEOTIDE SEQUENCE [LARGE SCALE GENOMIC DNA]</scope>
    <source>
        <strain evidence="4 5">WSM 1791</strain>
    </source>
</reference>
<dbReference type="EMBL" id="JAAVLX010000002">
    <property type="protein sequence ID" value="NOJ39142.1"/>
    <property type="molecule type" value="Genomic_DNA"/>
</dbReference>
<evidence type="ECO:0000256" key="1">
    <source>
        <dbReference type="ARBA" id="ARBA00022729"/>
    </source>
</evidence>
<evidence type="ECO:0000259" key="3">
    <source>
        <dbReference type="Pfam" id="PF25994"/>
    </source>
</evidence>
<feature type="domain" description="Polysaccharide export protein N-terminal" evidence="2">
    <location>
        <begin position="30"/>
        <end position="94"/>
    </location>
</feature>
<gene>
    <name evidence="4" type="ORF">HCN58_05910</name>
</gene>
<organism evidence="4 5">
    <name type="scientific">Bradyrhizobium australiense</name>
    <dbReference type="NCBI Taxonomy" id="2721161"/>
    <lineage>
        <taxon>Bacteria</taxon>
        <taxon>Pseudomonadati</taxon>
        <taxon>Pseudomonadota</taxon>
        <taxon>Alphaproteobacteria</taxon>
        <taxon>Hyphomicrobiales</taxon>
        <taxon>Nitrobacteraceae</taxon>
        <taxon>Bradyrhizobium</taxon>
    </lineage>
</organism>
<dbReference type="Pfam" id="PF02563">
    <property type="entry name" value="Poly_export"/>
    <property type="match status" value="1"/>
</dbReference>
<dbReference type="PANTHER" id="PTHR33619">
    <property type="entry name" value="POLYSACCHARIDE EXPORT PROTEIN GFCE-RELATED"/>
    <property type="match status" value="1"/>
</dbReference>
<dbReference type="Pfam" id="PF25994">
    <property type="entry name" value="HH_AprE"/>
    <property type="match status" value="1"/>
</dbReference>
<keyword evidence="5" id="KW-1185">Reference proteome</keyword>
<dbReference type="PANTHER" id="PTHR33619:SF3">
    <property type="entry name" value="POLYSACCHARIDE EXPORT PROTEIN GFCE-RELATED"/>
    <property type="match status" value="1"/>
</dbReference>
<dbReference type="Proteomes" id="UP000544122">
    <property type="component" value="Unassembled WGS sequence"/>
</dbReference>
<proteinExistence type="predicted"/>
<feature type="domain" description="AprE-like long alpha-helical hairpin" evidence="3">
    <location>
        <begin position="174"/>
        <end position="361"/>
    </location>
</feature>
<comment type="caution">
    <text evidence="4">The sequence shown here is derived from an EMBL/GenBank/DDBJ whole genome shotgun (WGS) entry which is preliminary data.</text>
</comment>
<dbReference type="InterPro" id="IPR003715">
    <property type="entry name" value="Poly_export_N"/>
</dbReference>
<name>A0A7Y4GP30_9BRAD</name>
<dbReference type="Gene3D" id="3.30.1950.10">
    <property type="entry name" value="wza like domain"/>
    <property type="match status" value="1"/>
</dbReference>
<evidence type="ECO:0000259" key="2">
    <source>
        <dbReference type="Pfam" id="PF02563"/>
    </source>
</evidence>
<protein>
    <submittedName>
        <fullName evidence="4">Exopolysaccharide biosynthesis protein</fullName>
    </submittedName>
</protein>
<dbReference type="AlphaFoldDB" id="A0A7Y4GP30"/>
<evidence type="ECO:0000313" key="5">
    <source>
        <dbReference type="Proteomes" id="UP000544122"/>
    </source>
</evidence>
<dbReference type="GO" id="GO:0015159">
    <property type="term" value="F:polysaccharide transmembrane transporter activity"/>
    <property type="evidence" value="ECO:0007669"/>
    <property type="project" value="InterPro"/>
</dbReference>
<keyword evidence="1" id="KW-0732">Signal</keyword>
<sequence>MRFLRSRVCIPWLRKKRGAVFIFLLCFAMPARAEYRLDVGDVIEISVLGVPELRQRVPVQLDGSISYPLLGSFAVSGLSPSEVRAKIQAILPTKVFRQRAPDGRESVVVIEPDQVTVGVVEYRPIYVNGDVSKPGEQPYRPRMTVRQAVALSGGYDIMRFRTNNNAFLESSDFRSEYESLWTEFVKEQAHVWRLRTELGGTDTLDQTILREAPIAPSVLLQIAHLEDEKLKSRQTEYDREKAFLQSAIKQTDTQIAVLSDQLQQEEQGVKEDTQDLQRITELLGKGSVTVPRLTDARRALLLSSTRKLQTTAQLMFQRRQRQDTARQLERLDDQRKVALLNELQDAGVKINQIRAKLQGVAEKIQFTGLIRSQLVRGSGGKPEIAVVRSGPTGRERFIAEEDTELQPGDVVEVALRAGDAAVPAQ</sequence>
<evidence type="ECO:0000313" key="4">
    <source>
        <dbReference type="EMBL" id="NOJ39142.1"/>
    </source>
</evidence>
<dbReference type="RefSeq" id="WP_171578399.1">
    <property type="nucleotide sequence ID" value="NZ_JAAVLX010000002.1"/>
</dbReference>
<accession>A0A7Y4GP30</accession>
<dbReference type="InterPro" id="IPR058781">
    <property type="entry name" value="HH_AprE-like"/>
</dbReference>
<dbReference type="InterPro" id="IPR049712">
    <property type="entry name" value="Poly_export"/>
</dbReference>